<sequence>MYEVDLGQDDEDDNSEAETAKTEKHRGRSKKLNDNRRTKGTIVEEPDIVLSIREWSEYDVEHLESQSPSMYSIPLVIDMNGEVLHELWDSVKFFKDFFLPDQADIESINGLCHHYLVFPLRIWSFPISFKYRNGLSPL</sequence>
<gene>
    <name evidence="2" type="ORF">F5891DRAFT_1188356</name>
</gene>
<feature type="region of interest" description="Disordered" evidence="1">
    <location>
        <begin position="1"/>
        <end position="39"/>
    </location>
</feature>
<organism evidence="2 3">
    <name type="scientific">Suillus fuscotomentosus</name>
    <dbReference type="NCBI Taxonomy" id="1912939"/>
    <lineage>
        <taxon>Eukaryota</taxon>
        <taxon>Fungi</taxon>
        <taxon>Dikarya</taxon>
        <taxon>Basidiomycota</taxon>
        <taxon>Agaricomycotina</taxon>
        <taxon>Agaricomycetes</taxon>
        <taxon>Agaricomycetidae</taxon>
        <taxon>Boletales</taxon>
        <taxon>Suillineae</taxon>
        <taxon>Suillaceae</taxon>
        <taxon>Suillus</taxon>
    </lineage>
</organism>
<dbReference type="RefSeq" id="XP_041226435.1">
    <property type="nucleotide sequence ID" value="XM_041366993.1"/>
</dbReference>
<proteinExistence type="predicted"/>
<reference evidence="2" key="1">
    <citation type="journal article" date="2020" name="New Phytol.">
        <title>Comparative genomics reveals dynamic genome evolution in host specialist ectomycorrhizal fungi.</title>
        <authorList>
            <person name="Lofgren L.A."/>
            <person name="Nguyen N.H."/>
            <person name="Vilgalys R."/>
            <person name="Ruytinx J."/>
            <person name="Liao H.L."/>
            <person name="Branco S."/>
            <person name="Kuo A."/>
            <person name="LaButti K."/>
            <person name="Lipzen A."/>
            <person name="Andreopoulos W."/>
            <person name="Pangilinan J."/>
            <person name="Riley R."/>
            <person name="Hundley H."/>
            <person name="Na H."/>
            <person name="Barry K."/>
            <person name="Grigoriev I.V."/>
            <person name="Stajich J.E."/>
            <person name="Kennedy P.G."/>
        </authorList>
    </citation>
    <scope>NUCLEOTIDE SEQUENCE</scope>
    <source>
        <strain evidence="2">FC203</strain>
    </source>
</reference>
<dbReference type="AlphaFoldDB" id="A0AAD4E9F4"/>
<keyword evidence="3" id="KW-1185">Reference proteome</keyword>
<dbReference type="GeneID" id="64661291"/>
<dbReference type="EMBL" id="JABBWK010000025">
    <property type="protein sequence ID" value="KAG1900859.1"/>
    <property type="molecule type" value="Genomic_DNA"/>
</dbReference>
<evidence type="ECO:0000313" key="2">
    <source>
        <dbReference type="EMBL" id="KAG1900859.1"/>
    </source>
</evidence>
<name>A0AAD4E9F4_9AGAM</name>
<feature type="compositionally biased region" description="Acidic residues" evidence="1">
    <location>
        <begin position="1"/>
        <end position="16"/>
    </location>
</feature>
<dbReference type="Proteomes" id="UP001195769">
    <property type="component" value="Unassembled WGS sequence"/>
</dbReference>
<evidence type="ECO:0000256" key="1">
    <source>
        <dbReference type="SAM" id="MobiDB-lite"/>
    </source>
</evidence>
<comment type="caution">
    <text evidence="2">The sequence shown here is derived from an EMBL/GenBank/DDBJ whole genome shotgun (WGS) entry which is preliminary data.</text>
</comment>
<accession>A0AAD4E9F4</accession>
<evidence type="ECO:0000313" key="3">
    <source>
        <dbReference type="Proteomes" id="UP001195769"/>
    </source>
</evidence>
<protein>
    <submittedName>
        <fullName evidence="2">Uncharacterized protein</fullName>
    </submittedName>
</protein>